<feature type="domain" description="Rad50/SbcC-type AAA" evidence="2">
    <location>
        <begin position="15"/>
        <end position="261"/>
    </location>
</feature>
<feature type="coiled-coil region" evidence="1">
    <location>
        <begin position="326"/>
        <end position="381"/>
    </location>
</feature>
<accession>A0ABY5I395</accession>
<dbReference type="InterPro" id="IPR038729">
    <property type="entry name" value="Rad50/SbcC_AAA"/>
</dbReference>
<dbReference type="Gene3D" id="3.40.50.300">
    <property type="entry name" value="P-loop containing nucleotide triphosphate hydrolases"/>
    <property type="match status" value="2"/>
</dbReference>
<evidence type="ECO:0000259" key="2">
    <source>
        <dbReference type="Pfam" id="PF13476"/>
    </source>
</evidence>
<dbReference type="Proteomes" id="UP001060112">
    <property type="component" value="Chromosome"/>
</dbReference>
<dbReference type="Pfam" id="PF13476">
    <property type="entry name" value="AAA_23"/>
    <property type="match status" value="1"/>
</dbReference>
<feature type="coiled-coil region" evidence="1">
    <location>
        <begin position="542"/>
        <end position="569"/>
    </location>
</feature>
<dbReference type="NCBIfam" id="TIGR02680">
    <property type="entry name" value="TIGR02680 family protein"/>
    <property type="match status" value="1"/>
</dbReference>
<dbReference type="InterPro" id="IPR013496">
    <property type="entry name" value="CHP02680"/>
</dbReference>
<sequence>MSLSRWHMNKMGLVDFWCYENEVFEFENGHMLLRGSNGSGKSVTMQSFIPLLLDGNKSSERLDPFGTRSRKMETYLIDENSSREERIGYLYLEFKREDSELYKTIGMGLRARKGKPLDPWYFVIEDNRRIQIDFQLMENQLTLSEKQLKNILGDQVIKSQKEYMKRVNDALFGFESLQDYSDAIGLLLQLRSPKLSNSLSPQKINEILASSLQPLSDEDLRPMSEAIMNMDNLQDQLELLKQSLQAAQKLKTIYQTYNQILLLEKWTKYAKEQCSYQQINQTIKQKERDKSHFQQDLVNNHQKLDKNKIDYEVKRNELASIKSSDIEAWIESIREYNQELIEYQRELDKKKMNCEQKEELYQDLIQRIDEYQNIIDQKEYACQKILQEMNELDVSLSLSEHLAIKECFENKKKNFEFAYTRQVLQNHMKQIDEGITLWKDYENQSQHIAFYENDESQKQEQFIALQTQIDYSEKEYQQVVEEYLEDYHRYNEHNQILKISHQDMNQIREHLIDYEMTHDYFAIQKMIDNIYHDMSRYMIEEQTQYRRNIEDIENDLSKLYHEKEYLESLEDIEPPQTNENQLNRQYLNENHIPYIPFYRLLEFDSSLSYEDKQRIEEILSKMQLLNALVVHKKYQDQIKELPQGCQDFYLWTNQEIEEMPTITISDLANQHDLLNILENLSIETNQQVMIQDKYFQSGIIEGSLSLNQEAIYIGYESRMRMKQEKIEICLQQIHDLEDSKTKYIEKEQLSQQQQQLLFTEYKSFRDEKQLKESLENVEILRKEQVALEQKIQELQTLILQENQKLTEIYNRIQTFASKLLLPPQQGAFQAYKEDLQDYQNAFETFHDNYTKLIQNVDMKALQDEKYQQLTYDLDELHYEIEQYQHKISVITQKRDLLQEKLDASGYQDIAKQIQILQDELTRLENEKTALEKEKSVLETKIEQIDIDMQNLDEQKQSQKDVMSIYKDIFMQEKDLHFIIKEDVSDNELEGIMRDLIQQFNHKKSIADYQNQLQRVYFEQNIYLNQYNVVQESISLCHEADDVPSRIILKATNQGKRISFLELTEILEQNIEMQELLIVDEDRHIFEDILVNTISKKIRERIHASRQWVDKIQSYMNDMNTSSGLQLSLKWKSRKANDDNQLDTQKLVELLEMDYHILKDSDRKKISNHFRSKINNARKMSQDENTTSSFHQLMKDVMDYRQWFDFTLYAKKPNENRKELTSHVFYAYSGGEKALSMYVPLFSAVAAKFESARPDAPLLIALDEAFAGVDENNIDNMFALITKFGFDYIMNSQVLWGDYPSCLSLAIYELFRPNNAPFVTVIAYIWNGKNKRLKYS</sequence>
<keyword evidence="4" id="KW-1185">Reference proteome</keyword>
<dbReference type="EMBL" id="CP101620">
    <property type="protein sequence ID" value="UTY39247.1"/>
    <property type="molecule type" value="Genomic_DNA"/>
</dbReference>
<evidence type="ECO:0000313" key="3">
    <source>
        <dbReference type="EMBL" id="UTY39247.1"/>
    </source>
</evidence>
<protein>
    <submittedName>
        <fullName evidence="3">TIGR02680 family protein</fullName>
    </submittedName>
</protein>
<name>A0ABY5I395_9FIRM</name>
<dbReference type="InterPro" id="IPR027417">
    <property type="entry name" value="P-loop_NTPase"/>
</dbReference>
<proteinExistence type="predicted"/>
<dbReference type="RefSeq" id="WP_290140224.1">
    <property type="nucleotide sequence ID" value="NZ_CP101620.1"/>
</dbReference>
<feature type="coiled-coil region" evidence="1">
    <location>
        <begin position="866"/>
        <end position="961"/>
    </location>
</feature>
<gene>
    <name evidence="3" type="ORF">NMU03_17160</name>
</gene>
<feature type="coiled-coil region" evidence="1">
    <location>
        <begin position="770"/>
        <end position="804"/>
    </location>
</feature>
<keyword evidence="1" id="KW-0175">Coiled coil</keyword>
<dbReference type="Pfam" id="PF13558">
    <property type="entry name" value="SbcC_Walker_B"/>
    <property type="match status" value="1"/>
</dbReference>
<feature type="coiled-coil region" evidence="1">
    <location>
        <begin position="223"/>
        <end position="296"/>
    </location>
</feature>
<organism evidence="3 4">
    <name type="scientific">Allocoprobacillus halotolerans</name>
    <dbReference type="NCBI Taxonomy" id="2944914"/>
    <lineage>
        <taxon>Bacteria</taxon>
        <taxon>Bacillati</taxon>
        <taxon>Bacillota</taxon>
        <taxon>Erysipelotrichia</taxon>
        <taxon>Erysipelotrichales</taxon>
        <taxon>Erysipelotrichaceae</taxon>
        <taxon>Allocoprobacillus</taxon>
    </lineage>
</organism>
<dbReference type="SUPFAM" id="SSF52540">
    <property type="entry name" value="P-loop containing nucleoside triphosphate hydrolases"/>
    <property type="match status" value="1"/>
</dbReference>
<evidence type="ECO:0000313" key="4">
    <source>
        <dbReference type="Proteomes" id="UP001060112"/>
    </source>
</evidence>
<evidence type="ECO:0000256" key="1">
    <source>
        <dbReference type="SAM" id="Coils"/>
    </source>
</evidence>
<reference evidence="3" key="1">
    <citation type="submission" date="2022-07" db="EMBL/GenBank/DDBJ databases">
        <title>Faecal culturing of patients with breast cancer.</title>
        <authorList>
            <person name="Teng N.M.Y."/>
            <person name="Kiu R."/>
            <person name="Evans R."/>
            <person name="Baker D.J."/>
            <person name="Zenner C."/>
            <person name="Robinson S.D."/>
            <person name="Hall L.J."/>
        </authorList>
    </citation>
    <scope>NUCLEOTIDE SEQUENCE</scope>
    <source>
        <strain evidence="3">LH1062</strain>
    </source>
</reference>